<dbReference type="PANTHER" id="PTHR45632">
    <property type="entry name" value="LD33804P"/>
    <property type="match status" value="1"/>
</dbReference>
<dbReference type="PANTHER" id="PTHR45632:SF26">
    <property type="entry name" value="BTB DOMAIN-CONTAINING PROTEIN"/>
    <property type="match status" value="1"/>
</dbReference>
<keyword evidence="6" id="KW-1185">Reference proteome</keyword>
<dbReference type="Gene3D" id="2.120.10.80">
    <property type="entry name" value="Kelch-type beta propeller"/>
    <property type="match status" value="2"/>
</dbReference>
<dbReference type="Gene3D" id="1.25.40.420">
    <property type="match status" value="1"/>
</dbReference>
<dbReference type="InterPro" id="IPR011333">
    <property type="entry name" value="SKP1/BTB/POZ_sf"/>
</dbReference>
<dbReference type="AGR" id="RGD:1306290"/>
<dbReference type="FunFam" id="3.30.710.10:FF:000068">
    <property type="entry name" value="Influenza virus NS1A-binding protein-like protein"/>
    <property type="match status" value="1"/>
</dbReference>
<evidence type="ECO:0000259" key="4">
    <source>
        <dbReference type="PROSITE" id="PS50097"/>
    </source>
</evidence>
<dbReference type="Pfam" id="PF01344">
    <property type="entry name" value="Kelch_1"/>
    <property type="match status" value="5"/>
</dbReference>
<keyword evidence="1" id="KW-0880">Kelch repeat</keyword>
<dbReference type="AlphaFoldDB" id="A0A8I6ASP0"/>
<dbReference type="Proteomes" id="UP000002494">
    <property type="component" value="Chromosome 13"/>
</dbReference>
<dbReference type="SMART" id="SM00612">
    <property type="entry name" value="Kelch"/>
    <property type="match status" value="5"/>
</dbReference>
<dbReference type="SUPFAM" id="SSF54695">
    <property type="entry name" value="POZ domain"/>
    <property type="match status" value="1"/>
</dbReference>
<dbReference type="SMART" id="SM00225">
    <property type="entry name" value="BTB"/>
    <property type="match status" value="1"/>
</dbReference>
<dbReference type="Ensembl" id="ENSRNOT00000085906.3">
    <property type="protein sequence ID" value="ENSRNOP00000097868.1"/>
    <property type="gene ID" value="ENSRNOG00000002618.9"/>
</dbReference>
<proteinExistence type="evidence at protein level"/>
<keyword evidence="2" id="KW-0677">Repeat</keyword>
<dbReference type="GeneTree" id="ENSGT00940000155635"/>
<evidence type="ECO:0000313" key="7">
    <source>
        <dbReference type="RGD" id="1306290"/>
    </source>
</evidence>
<reference evidence="5" key="1">
    <citation type="submission" date="2024-01" db="EMBL/GenBank/DDBJ databases">
        <title>GRCr8: a new rat reference genome assembly contstructed from accurate long reads and long range scaffolding.</title>
        <authorList>
            <person name="Doris P.A."/>
            <person name="Kalbfleisch T."/>
            <person name="Li K."/>
            <person name="Howe K."/>
            <person name="Wood J."/>
        </authorList>
    </citation>
    <scope>NUCLEOTIDE SEQUENCE [LARGE SCALE GENOMIC DNA]</scope>
    <source>
        <strain evidence="5">Brown Norway</strain>
    </source>
</reference>
<organism evidence="5 6">
    <name type="scientific">Rattus norvegicus</name>
    <name type="common">Rat</name>
    <dbReference type="NCBI Taxonomy" id="10116"/>
    <lineage>
        <taxon>Eukaryota</taxon>
        <taxon>Metazoa</taxon>
        <taxon>Chordata</taxon>
        <taxon>Craniata</taxon>
        <taxon>Vertebrata</taxon>
        <taxon>Euteleostomi</taxon>
        <taxon>Mammalia</taxon>
        <taxon>Eutheria</taxon>
        <taxon>Euarchontoglires</taxon>
        <taxon>Glires</taxon>
        <taxon>Rodentia</taxon>
        <taxon>Myomorpha</taxon>
        <taxon>Muroidea</taxon>
        <taxon>Muridae</taxon>
        <taxon>Murinae</taxon>
        <taxon>Rattus</taxon>
    </lineage>
</organism>
<dbReference type="Pfam" id="PF00651">
    <property type="entry name" value="BTB"/>
    <property type="match status" value="1"/>
</dbReference>
<dbReference type="InterPro" id="IPR000210">
    <property type="entry name" value="BTB/POZ_dom"/>
</dbReference>
<accession>A0A8I6ASP0</accession>
<dbReference type="FunFam" id="2.120.10.80:FF:000039">
    <property type="entry name" value="influenza virus NS1A-binding protein"/>
    <property type="match status" value="1"/>
</dbReference>
<protein>
    <submittedName>
        <fullName evidence="5">Influenza virus NS1A binding protein</fullName>
    </submittedName>
</protein>
<feature type="region of interest" description="Disordered" evidence="3">
    <location>
        <begin position="215"/>
        <end position="239"/>
    </location>
</feature>
<dbReference type="Gene3D" id="3.30.710.10">
    <property type="entry name" value="Potassium Channel Kv1.1, Chain A"/>
    <property type="match status" value="1"/>
</dbReference>
<evidence type="ECO:0000256" key="3">
    <source>
        <dbReference type="SAM" id="MobiDB-lite"/>
    </source>
</evidence>
<reference evidence="5" key="2">
    <citation type="submission" date="2025-08" db="UniProtKB">
        <authorList>
            <consortium name="Ensembl"/>
        </authorList>
    </citation>
    <scope>IDENTIFICATION</scope>
    <source>
        <strain evidence="5">Brown Norway</strain>
    </source>
</reference>
<evidence type="ECO:0000256" key="1">
    <source>
        <dbReference type="ARBA" id="ARBA00022441"/>
    </source>
</evidence>
<dbReference type="InterPro" id="IPR011705">
    <property type="entry name" value="BACK"/>
</dbReference>
<dbReference type="RGD" id="1306290">
    <property type="gene designation" value="Ivns1abp"/>
</dbReference>
<dbReference type="InterPro" id="IPR015915">
    <property type="entry name" value="Kelch-typ_b-propeller"/>
</dbReference>
<sequence length="580" mass="64326">MIPNGYLMFEDENFIESSVAKLNALRKSGQFCDVRLQVCGHEMLAHRAVLACCSPYLFEIFNSDSDPHGVSHVKLDDLNPEAVEVLLNYAYTAQLKADKELVKDVYSAAKKLKMDRVKQVCGDYLLSRMDVTSCISYRNFASCMGDSRLLNKVDAYIQEHLLQISEEEEFLKLPRLKVQTLYYSADHKLLDGNPLDGQAEVFGSDDDHIQFVQKKPPRENGHKQISGSSTGCLSSPNASVQSPKHEWKIVASEKTSNNTYLCLAVLDGTFCVIFLHGRNSPQSSPTSTPKLSKSLSFEMQPDELLEKPMSPMQYARSGLGTAEMNGKLIAAGGYNREECLRTVECYDPHTDHWSFLAPMRTPRARFQMAVLMGQLYVVGGSNGHSDDLSCGEMYDPSIDDWTPVPELRTNRCNAGVCALNGKLYIVGGSDPYGQKGLKNCDVFDPVTKSWTSCAPLNIRKLVSLFCFVFLGGGGMVCLKLYCSTHLQHQSAVCELGGKLFVGGGFDGSHAISCVEMYDPTRNEWKMMGNMTSPRSNAGITTVGNTIYAVGGFDGNEFLNTVEVYNLESNEWSPYTKIFQF</sequence>
<dbReference type="PIRSF" id="PIRSF037037">
    <property type="entry name" value="Kelch-like_protein_gigaxonin"/>
    <property type="match status" value="1"/>
</dbReference>
<reference evidence="5" key="3">
    <citation type="submission" date="2025-09" db="UniProtKB">
        <authorList>
            <consortium name="Ensembl"/>
        </authorList>
    </citation>
    <scope>IDENTIFICATION</scope>
    <source>
        <strain evidence="5">Brown Norway</strain>
    </source>
</reference>
<evidence type="ECO:0000256" key="2">
    <source>
        <dbReference type="ARBA" id="ARBA00022737"/>
    </source>
</evidence>
<evidence type="ECO:0000313" key="5">
    <source>
        <dbReference type="Ensembl" id="ENSRNOP00000097868.1"/>
    </source>
</evidence>
<dbReference type="InterPro" id="IPR006652">
    <property type="entry name" value="Kelch_1"/>
</dbReference>
<dbReference type="CDD" id="cd18306">
    <property type="entry name" value="BTB_POZ_NS1BP"/>
    <property type="match status" value="1"/>
</dbReference>
<gene>
    <name evidence="5 7" type="primary">Ivns1abp</name>
</gene>
<dbReference type="InterPro" id="IPR017096">
    <property type="entry name" value="BTB-kelch_protein"/>
</dbReference>
<dbReference type="PROSITE" id="PS50097">
    <property type="entry name" value="BTB"/>
    <property type="match status" value="1"/>
</dbReference>
<name>A0A8I6ASP0_RAT</name>
<keyword evidence="8" id="KW-1267">Proteomics identification</keyword>
<feature type="compositionally biased region" description="Polar residues" evidence="3">
    <location>
        <begin position="223"/>
        <end position="239"/>
    </location>
</feature>
<dbReference type="Pfam" id="PF07707">
    <property type="entry name" value="BACK"/>
    <property type="match status" value="1"/>
</dbReference>
<feature type="domain" description="BTB" evidence="4">
    <location>
        <begin position="32"/>
        <end position="99"/>
    </location>
</feature>
<evidence type="ECO:0007829" key="8">
    <source>
        <dbReference type="PeptideAtlas" id="A0A8I6ASP0"/>
    </source>
</evidence>
<dbReference type="SUPFAM" id="SSF117281">
    <property type="entry name" value="Kelch motif"/>
    <property type="match status" value="2"/>
</dbReference>
<evidence type="ECO:0000313" key="6">
    <source>
        <dbReference type="Proteomes" id="UP000002494"/>
    </source>
</evidence>